<organism evidence="8 9">
    <name type="scientific">Candidatus Berkelbacteria bacterium RIFCSPHIGHO2_12_FULL_36_9</name>
    <dbReference type="NCBI Taxonomy" id="1797469"/>
    <lineage>
        <taxon>Bacteria</taxon>
        <taxon>Candidatus Berkelbacteria</taxon>
    </lineage>
</organism>
<name>A0A1F5EDE2_9BACT</name>
<comment type="caution">
    <text evidence="8">The sequence shown here is derived from an EMBL/GenBank/DDBJ whole genome shotgun (WGS) entry which is preliminary data.</text>
</comment>
<feature type="region of interest" description="Disordered" evidence="7">
    <location>
        <begin position="1"/>
        <end position="21"/>
    </location>
</feature>
<dbReference type="CDD" id="cd00364">
    <property type="entry name" value="Ribosomal_uS17"/>
    <property type="match status" value="1"/>
</dbReference>
<comment type="subunit">
    <text evidence="6">Part of the 30S ribosomal subunit.</text>
</comment>
<accession>A0A1F5EDE2</accession>
<feature type="compositionally biased region" description="Basic residues" evidence="7">
    <location>
        <begin position="10"/>
        <end position="19"/>
    </location>
</feature>
<keyword evidence="3 6" id="KW-0694">RNA-binding</keyword>
<dbReference type="EMBL" id="MEZV01000057">
    <property type="protein sequence ID" value="OGD65459.1"/>
    <property type="molecule type" value="Genomic_DNA"/>
</dbReference>
<dbReference type="GO" id="GO:0022627">
    <property type="term" value="C:cytosolic small ribosomal subunit"/>
    <property type="evidence" value="ECO:0007669"/>
    <property type="project" value="UniProtKB-UniRule"/>
</dbReference>
<dbReference type="Proteomes" id="UP000176451">
    <property type="component" value="Unassembled WGS sequence"/>
</dbReference>
<dbReference type="GO" id="GO:0003735">
    <property type="term" value="F:structural constituent of ribosome"/>
    <property type="evidence" value="ECO:0007669"/>
    <property type="project" value="UniProtKB-UniRule"/>
</dbReference>
<sequence>MSENDNKSKKIEKRPKKKTGVVVSDKMDKTVVVLIERTVEHKLYHKKFKRSRKIKAHDHENKYKISDMVEIMEVKPISRDKSWIVVGKKEEKK</sequence>
<evidence type="ECO:0000256" key="7">
    <source>
        <dbReference type="SAM" id="MobiDB-lite"/>
    </source>
</evidence>
<protein>
    <recommendedName>
        <fullName evidence="6">Small ribosomal subunit protein uS17</fullName>
    </recommendedName>
</protein>
<evidence type="ECO:0000256" key="6">
    <source>
        <dbReference type="HAMAP-Rule" id="MF_01345"/>
    </source>
</evidence>
<dbReference type="NCBIfam" id="TIGR03635">
    <property type="entry name" value="uS17_bact"/>
    <property type="match status" value="1"/>
</dbReference>
<comment type="function">
    <text evidence="6">One of the primary rRNA binding proteins, it binds specifically to the 5'-end of 16S ribosomal RNA.</text>
</comment>
<dbReference type="PANTHER" id="PTHR10744:SF1">
    <property type="entry name" value="SMALL RIBOSOMAL SUBUNIT PROTEIN US17M"/>
    <property type="match status" value="1"/>
</dbReference>
<evidence type="ECO:0000256" key="5">
    <source>
        <dbReference type="ARBA" id="ARBA00023274"/>
    </source>
</evidence>
<keyword evidence="2 6" id="KW-0699">rRNA-binding</keyword>
<evidence type="ECO:0000313" key="8">
    <source>
        <dbReference type="EMBL" id="OGD65459.1"/>
    </source>
</evidence>
<reference evidence="8 9" key="1">
    <citation type="journal article" date="2016" name="Nat. Commun.">
        <title>Thousands of microbial genomes shed light on interconnected biogeochemical processes in an aquifer system.</title>
        <authorList>
            <person name="Anantharaman K."/>
            <person name="Brown C.T."/>
            <person name="Hug L.A."/>
            <person name="Sharon I."/>
            <person name="Castelle C.J."/>
            <person name="Probst A.J."/>
            <person name="Thomas B.C."/>
            <person name="Singh A."/>
            <person name="Wilkins M.J."/>
            <person name="Karaoz U."/>
            <person name="Brodie E.L."/>
            <person name="Williams K.H."/>
            <person name="Hubbard S.S."/>
            <person name="Banfield J.F."/>
        </authorList>
    </citation>
    <scope>NUCLEOTIDE SEQUENCE [LARGE SCALE GENOMIC DNA]</scope>
</reference>
<gene>
    <name evidence="6" type="primary">rpsQ</name>
    <name evidence="8" type="ORF">A3F08_00335</name>
</gene>
<dbReference type="InterPro" id="IPR012340">
    <property type="entry name" value="NA-bd_OB-fold"/>
</dbReference>
<dbReference type="GO" id="GO:0019843">
    <property type="term" value="F:rRNA binding"/>
    <property type="evidence" value="ECO:0007669"/>
    <property type="project" value="UniProtKB-UniRule"/>
</dbReference>
<dbReference type="STRING" id="1797469.A3F08_00335"/>
<dbReference type="PRINTS" id="PR00973">
    <property type="entry name" value="RIBOSOMALS17"/>
</dbReference>
<evidence type="ECO:0000256" key="3">
    <source>
        <dbReference type="ARBA" id="ARBA00022884"/>
    </source>
</evidence>
<evidence type="ECO:0000256" key="1">
    <source>
        <dbReference type="ARBA" id="ARBA00010254"/>
    </source>
</evidence>
<comment type="similarity">
    <text evidence="1 6">Belongs to the universal ribosomal protein uS17 family.</text>
</comment>
<dbReference type="InterPro" id="IPR019984">
    <property type="entry name" value="Ribosomal_uS17_bact/chlr"/>
</dbReference>
<dbReference type="AlphaFoldDB" id="A0A1F5EDE2"/>
<evidence type="ECO:0000313" key="9">
    <source>
        <dbReference type="Proteomes" id="UP000176451"/>
    </source>
</evidence>
<keyword evidence="5 6" id="KW-0687">Ribonucleoprotein</keyword>
<dbReference type="Pfam" id="PF00366">
    <property type="entry name" value="Ribosomal_S17"/>
    <property type="match status" value="1"/>
</dbReference>
<dbReference type="GO" id="GO:0006412">
    <property type="term" value="P:translation"/>
    <property type="evidence" value="ECO:0007669"/>
    <property type="project" value="UniProtKB-UniRule"/>
</dbReference>
<dbReference type="SUPFAM" id="SSF50249">
    <property type="entry name" value="Nucleic acid-binding proteins"/>
    <property type="match status" value="1"/>
</dbReference>
<dbReference type="NCBIfam" id="NF004123">
    <property type="entry name" value="PRK05610.1"/>
    <property type="match status" value="1"/>
</dbReference>
<proteinExistence type="inferred from homology"/>
<dbReference type="PANTHER" id="PTHR10744">
    <property type="entry name" value="40S RIBOSOMAL PROTEIN S11 FAMILY MEMBER"/>
    <property type="match status" value="1"/>
</dbReference>
<dbReference type="HAMAP" id="MF_01345_B">
    <property type="entry name" value="Ribosomal_uS17_B"/>
    <property type="match status" value="1"/>
</dbReference>
<evidence type="ECO:0000256" key="2">
    <source>
        <dbReference type="ARBA" id="ARBA00022730"/>
    </source>
</evidence>
<keyword evidence="4 6" id="KW-0689">Ribosomal protein</keyword>
<evidence type="ECO:0000256" key="4">
    <source>
        <dbReference type="ARBA" id="ARBA00022980"/>
    </source>
</evidence>
<dbReference type="InterPro" id="IPR000266">
    <property type="entry name" value="Ribosomal_uS17"/>
</dbReference>
<dbReference type="Gene3D" id="2.40.50.140">
    <property type="entry name" value="Nucleic acid-binding proteins"/>
    <property type="match status" value="1"/>
</dbReference>